<dbReference type="InterPro" id="IPR001810">
    <property type="entry name" value="F-box_dom"/>
</dbReference>
<dbReference type="Pfam" id="PF00076">
    <property type="entry name" value="RRM_1"/>
    <property type="match status" value="1"/>
</dbReference>
<reference evidence="5" key="1">
    <citation type="journal article" date="2013" name="Genetics">
        <title>The draft genome and transcriptome of Panagrellus redivivus are shaped by the harsh demands of a free-living lifestyle.</title>
        <authorList>
            <person name="Srinivasan J."/>
            <person name="Dillman A.R."/>
            <person name="Macchietto M.G."/>
            <person name="Heikkinen L."/>
            <person name="Lakso M."/>
            <person name="Fracchia K.M."/>
            <person name="Antoshechkin I."/>
            <person name="Mortazavi A."/>
            <person name="Wong G."/>
            <person name="Sternberg P.W."/>
        </authorList>
    </citation>
    <scope>NUCLEOTIDE SEQUENCE [LARGE SCALE GENOMIC DNA]</scope>
    <source>
        <strain evidence="5">MT8872</strain>
    </source>
</reference>
<evidence type="ECO:0000259" key="3">
    <source>
        <dbReference type="PROSITE" id="PS50102"/>
    </source>
</evidence>
<protein>
    <submittedName>
        <fullName evidence="6">F-box domain-containing protein</fullName>
    </submittedName>
</protein>
<sequence>MSGLNMFANLGGPKTPFAPRAPSAAPSKPSNPTAPSGSTSGTQGMFKTLRRLHGQNLESQGLNDLTEAFQTFVTRAKFFSIGRLRRTWSHSAVEFMKYRRLLPMLVADEHDNGSAFDDFDAAHPPCFSARAATSSNAENEERRVTVTNISPRVTSAQLQSFFSKFGKVKTCKIPSEERKTNAYGTLPRKSANKLQIAHVTFIKDENAVAALTAPPDELTFYGQQMCVQPYVSTNRRRTFSASSFAAMNASGDASSNPIAAGPSLHTPADERSLSRSSSIGSMTSNSSSATTFALDELPPRVLERVFAHSSVLDRVRLERVSKRFLEASVASWRTADGRLSFASDRALASHFTTSSPLRDAHLRAVLARAGVHLKVLDLSGVPNLLSDKAVANIAQDCPGLVELDLSGVQTSPASLQALSEGLPKLRRLAYRDMSTSGDKPFWYLFKTAGNRLTHVDLRGAKRMKGRCFKLCGMCLEEVLLDGCSRIDDETIDDLCLRSGNVHTLRLNGCPGVSDGAISTISRHMSDLRDFTLCGDKFPKLTSAGLAPLTRLDTLTRLQLDHNPAVDDEFMSKLSTSVKSLQKLSLAFAGTDTSLTSTSLLGVGYLPNLVELDLSGLGAVNNALSSALVAGCPELKTVLLRNCAYLGDEGVSGFGGLDKLIHLDLSACILVTAAPIQALVKAFKAHKDAPVPEESVTIVVGGTNVEPSQVRIRESRVILDFEDYSSNSLTVLKQFVGTKDASADPDSDEDNDFELLEAHRSFIVDALQDKDDFQLDGMDETAIREWAEREAAELGLMSEAPSRS</sequence>
<dbReference type="AlphaFoldDB" id="A0A7E4ZXM8"/>
<name>A0A7E4ZXM8_PANRE</name>
<dbReference type="InterPro" id="IPR012677">
    <property type="entry name" value="Nucleotide-bd_a/b_plait_sf"/>
</dbReference>
<dbReference type="SUPFAM" id="SSF54928">
    <property type="entry name" value="RNA-binding domain, RBD"/>
    <property type="match status" value="1"/>
</dbReference>
<dbReference type="SMART" id="SM00360">
    <property type="entry name" value="RRM"/>
    <property type="match status" value="1"/>
</dbReference>
<dbReference type="Proteomes" id="UP000492821">
    <property type="component" value="Unassembled WGS sequence"/>
</dbReference>
<dbReference type="Gene3D" id="3.80.10.10">
    <property type="entry name" value="Ribonuclease Inhibitor"/>
    <property type="match status" value="2"/>
</dbReference>
<feature type="region of interest" description="Disordered" evidence="2">
    <location>
        <begin position="11"/>
        <end position="44"/>
    </location>
</feature>
<dbReference type="GO" id="GO:0019005">
    <property type="term" value="C:SCF ubiquitin ligase complex"/>
    <property type="evidence" value="ECO:0007669"/>
    <property type="project" value="TreeGrafter"/>
</dbReference>
<evidence type="ECO:0000259" key="4">
    <source>
        <dbReference type="PROSITE" id="PS50181"/>
    </source>
</evidence>
<accession>A0A7E4ZXM8</accession>
<evidence type="ECO:0000256" key="2">
    <source>
        <dbReference type="SAM" id="MobiDB-lite"/>
    </source>
</evidence>
<keyword evidence="1" id="KW-0694">RNA-binding</keyword>
<feature type="compositionally biased region" description="Low complexity" evidence="2">
    <location>
        <begin position="274"/>
        <end position="286"/>
    </location>
</feature>
<dbReference type="PROSITE" id="PS50181">
    <property type="entry name" value="FBOX"/>
    <property type="match status" value="1"/>
</dbReference>
<feature type="region of interest" description="Disordered" evidence="2">
    <location>
        <begin position="255"/>
        <end position="286"/>
    </location>
</feature>
<organism evidence="5 6">
    <name type="scientific">Panagrellus redivivus</name>
    <name type="common">Microworm</name>
    <dbReference type="NCBI Taxonomy" id="6233"/>
    <lineage>
        <taxon>Eukaryota</taxon>
        <taxon>Metazoa</taxon>
        <taxon>Ecdysozoa</taxon>
        <taxon>Nematoda</taxon>
        <taxon>Chromadorea</taxon>
        <taxon>Rhabditida</taxon>
        <taxon>Tylenchina</taxon>
        <taxon>Panagrolaimomorpha</taxon>
        <taxon>Panagrolaimoidea</taxon>
        <taxon>Panagrolaimidae</taxon>
        <taxon>Panagrellus</taxon>
    </lineage>
</organism>
<dbReference type="InterPro" id="IPR032675">
    <property type="entry name" value="LRR_dom_sf"/>
</dbReference>
<feature type="compositionally biased region" description="Low complexity" evidence="2">
    <location>
        <begin position="17"/>
        <end position="36"/>
    </location>
</feature>
<feature type="domain" description="F-box" evidence="4">
    <location>
        <begin position="291"/>
        <end position="335"/>
    </location>
</feature>
<dbReference type="Gene3D" id="3.30.70.330">
    <property type="match status" value="1"/>
</dbReference>
<dbReference type="SUPFAM" id="SSF52047">
    <property type="entry name" value="RNI-like"/>
    <property type="match status" value="1"/>
</dbReference>
<keyword evidence="5" id="KW-1185">Reference proteome</keyword>
<dbReference type="InterPro" id="IPR006553">
    <property type="entry name" value="Leu-rich_rpt_Cys-con_subtyp"/>
</dbReference>
<evidence type="ECO:0000256" key="1">
    <source>
        <dbReference type="PROSITE-ProRule" id="PRU00176"/>
    </source>
</evidence>
<dbReference type="GO" id="GO:0031146">
    <property type="term" value="P:SCF-dependent proteasomal ubiquitin-dependent protein catabolic process"/>
    <property type="evidence" value="ECO:0007669"/>
    <property type="project" value="TreeGrafter"/>
</dbReference>
<evidence type="ECO:0000313" key="6">
    <source>
        <dbReference type="WBParaSite" id="Pan_g23858.t1"/>
    </source>
</evidence>
<dbReference type="InterPro" id="IPR035979">
    <property type="entry name" value="RBD_domain_sf"/>
</dbReference>
<dbReference type="InterPro" id="IPR000504">
    <property type="entry name" value="RRM_dom"/>
</dbReference>
<evidence type="ECO:0000313" key="5">
    <source>
        <dbReference type="Proteomes" id="UP000492821"/>
    </source>
</evidence>
<dbReference type="CDD" id="cd00590">
    <property type="entry name" value="RRM_SF"/>
    <property type="match status" value="1"/>
</dbReference>
<dbReference type="WBParaSite" id="Pan_g23858.t1">
    <property type="protein sequence ID" value="Pan_g23858.t1"/>
    <property type="gene ID" value="Pan_g23858"/>
</dbReference>
<dbReference type="PANTHER" id="PTHR13318">
    <property type="entry name" value="PARTNER OF PAIRED, ISOFORM B-RELATED"/>
    <property type="match status" value="1"/>
</dbReference>
<proteinExistence type="predicted"/>
<dbReference type="CDD" id="cd09917">
    <property type="entry name" value="F-box_SF"/>
    <property type="match status" value="1"/>
</dbReference>
<dbReference type="PROSITE" id="PS50102">
    <property type="entry name" value="RRM"/>
    <property type="match status" value="1"/>
</dbReference>
<feature type="domain" description="RRM" evidence="3">
    <location>
        <begin position="142"/>
        <end position="232"/>
    </location>
</feature>
<dbReference type="SMART" id="SM00367">
    <property type="entry name" value="LRR_CC"/>
    <property type="match status" value="4"/>
</dbReference>
<reference evidence="6" key="2">
    <citation type="submission" date="2020-10" db="UniProtKB">
        <authorList>
            <consortium name="WormBaseParasite"/>
        </authorList>
    </citation>
    <scope>IDENTIFICATION</scope>
</reference>
<dbReference type="GO" id="GO:0003723">
    <property type="term" value="F:RNA binding"/>
    <property type="evidence" value="ECO:0007669"/>
    <property type="project" value="UniProtKB-UniRule"/>
</dbReference>